<feature type="compositionally biased region" description="Low complexity" evidence="1">
    <location>
        <begin position="280"/>
        <end position="295"/>
    </location>
</feature>
<name>A0A0C3CTA5_HEBCY</name>
<proteinExistence type="predicted"/>
<feature type="compositionally biased region" description="Polar residues" evidence="1">
    <location>
        <begin position="296"/>
        <end position="348"/>
    </location>
</feature>
<reference evidence="2 3" key="1">
    <citation type="submission" date="2014-04" db="EMBL/GenBank/DDBJ databases">
        <authorList>
            <consortium name="DOE Joint Genome Institute"/>
            <person name="Kuo A."/>
            <person name="Gay G."/>
            <person name="Dore J."/>
            <person name="Kohler A."/>
            <person name="Nagy L.G."/>
            <person name="Floudas D."/>
            <person name="Copeland A."/>
            <person name="Barry K.W."/>
            <person name="Cichocki N."/>
            <person name="Veneault-Fourrey C."/>
            <person name="LaButti K."/>
            <person name="Lindquist E.A."/>
            <person name="Lipzen A."/>
            <person name="Lundell T."/>
            <person name="Morin E."/>
            <person name="Murat C."/>
            <person name="Sun H."/>
            <person name="Tunlid A."/>
            <person name="Henrissat B."/>
            <person name="Grigoriev I.V."/>
            <person name="Hibbett D.S."/>
            <person name="Martin F."/>
            <person name="Nordberg H.P."/>
            <person name="Cantor M.N."/>
            <person name="Hua S.X."/>
        </authorList>
    </citation>
    <scope>NUCLEOTIDE SEQUENCE [LARGE SCALE GENOMIC DNA]</scope>
    <source>
        <strain evidence="3">h7</strain>
    </source>
</reference>
<feature type="compositionally biased region" description="Polar residues" evidence="1">
    <location>
        <begin position="373"/>
        <end position="382"/>
    </location>
</feature>
<dbReference type="EMBL" id="KN831770">
    <property type="protein sequence ID" value="KIM47329.1"/>
    <property type="molecule type" value="Genomic_DNA"/>
</dbReference>
<feature type="compositionally biased region" description="Polar residues" evidence="1">
    <location>
        <begin position="256"/>
        <end position="278"/>
    </location>
</feature>
<sequence>MPPYFEPPTPNNAPQSIFDAIAGGEESPAPIDFSNVNLDGFFQRSHPRPPYANGAPAAYAVSRNSSISMNGQNPSQVASPLSRNSSFSGISDVLNSPATYFHRLAPIPVHGQVTSSISRSPYVSGLSQVSNSPVIDSPNPIIVYDAPPPRSLSRSSSLSGTLKFSARPKLAPLRRRSTMARPYVASSTMPNNLEVATLNGSLTGYRAITPHPTLRALSRTPSISGTSSTLPHVIGPTSGDVFFNSTPLDFAAPNGLNGQSSLPAQSNPQEYTVNSPRVNSPAPTAQQPARPAPSTLSRSSSLPGNSQVFKTPSISGQTPTRQRPSTLSRSHTVSGSIQVPESIPSNSPAPAFLRGQIPQHLSPTPVFVAPSPLQYSENNKPQASLKRARTASSF</sequence>
<organism evidence="2 3">
    <name type="scientific">Hebeloma cylindrosporum</name>
    <dbReference type="NCBI Taxonomy" id="76867"/>
    <lineage>
        <taxon>Eukaryota</taxon>
        <taxon>Fungi</taxon>
        <taxon>Dikarya</taxon>
        <taxon>Basidiomycota</taxon>
        <taxon>Agaricomycotina</taxon>
        <taxon>Agaricomycetes</taxon>
        <taxon>Agaricomycetidae</taxon>
        <taxon>Agaricales</taxon>
        <taxon>Agaricineae</taxon>
        <taxon>Hymenogastraceae</taxon>
        <taxon>Hebeloma</taxon>
    </lineage>
</organism>
<evidence type="ECO:0000313" key="2">
    <source>
        <dbReference type="EMBL" id="KIM47329.1"/>
    </source>
</evidence>
<gene>
    <name evidence="2" type="ORF">M413DRAFT_23547</name>
</gene>
<feature type="region of interest" description="Disordered" evidence="1">
    <location>
        <begin position="254"/>
        <end position="394"/>
    </location>
</feature>
<reference evidence="3" key="2">
    <citation type="submission" date="2015-01" db="EMBL/GenBank/DDBJ databases">
        <title>Evolutionary Origins and Diversification of the Mycorrhizal Mutualists.</title>
        <authorList>
            <consortium name="DOE Joint Genome Institute"/>
            <consortium name="Mycorrhizal Genomics Consortium"/>
            <person name="Kohler A."/>
            <person name="Kuo A."/>
            <person name="Nagy L.G."/>
            <person name="Floudas D."/>
            <person name="Copeland A."/>
            <person name="Barry K.W."/>
            <person name="Cichocki N."/>
            <person name="Veneault-Fourrey C."/>
            <person name="LaButti K."/>
            <person name="Lindquist E.A."/>
            <person name="Lipzen A."/>
            <person name="Lundell T."/>
            <person name="Morin E."/>
            <person name="Murat C."/>
            <person name="Riley R."/>
            <person name="Ohm R."/>
            <person name="Sun H."/>
            <person name="Tunlid A."/>
            <person name="Henrissat B."/>
            <person name="Grigoriev I.V."/>
            <person name="Hibbett D.S."/>
            <person name="Martin F."/>
        </authorList>
    </citation>
    <scope>NUCLEOTIDE SEQUENCE [LARGE SCALE GENOMIC DNA]</scope>
    <source>
        <strain evidence="3">h7</strain>
    </source>
</reference>
<dbReference type="AlphaFoldDB" id="A0A0C3CTA5"/>
<evidence type="ECO:0000256" key="1">
    <source>
        <dbReference type="SAM" id="MobiDB-lite"/>
    </source>
</evidence>
<protein>
    <submittedName>
        <fullName evidence="2">Uncharacterized protein</fullName>
    </submittedName>
</protein>
<dbReference type="HOGENOM" id="CLU_700313_0_0_1"/>
<evidence type="ECO:0000313" key="3">
    <source>
        <dbReference type="Proteomes" id="UP000053424"/>
    </source>
</evidence>
<accession>A0A0C3CTA5</accession>
<dbReference type="Proteomes" id="UP000053424">
    <property type="component" value="Unassembled WGS sequence"/>
</dbReference>
<keyword evidence="3" id="KW-1185">Reference proteome</keyword>